<accession>A0A7M2T5X7</accession>
<keyword evidence="5" id="KW-1185">Reference proteome</keyword>
<protein>
    <submittedName>
        <fullName evidence="4">Anti-sigma factor</fullName>
    </submittedName>
</protein>
<dbReference type="InterPro" id="IPR018764">
    <property type="entry name" value="RskA_C"/>
</dbReference>
<organism evidence="4 5">
    <name type="scientific">Streptomyces chromofuscus</name>
    <dbReference type="NCBI Taxonomy" id="42881"/>
    <lineage>
        <taxon>Bacteria</taxon>
        <taxon>Bacillati</taxon>
        <taxon>Actinomycetota</taxon>
        <taxon>Actinomycetes</taxon>
        <taxon>Kitasatosporales</taxon>
        <taxon>Streptomycetaceae</taxon>
        <taxon>Streptomyces</taxon>
    </lineage>
</organism>
<sequence length="243" mass="25069">MEHTDEETLAAMALGEPAPPAAAEHVRTCARCGRELNALRRVVSAARAPMGQDEDLDEPPAGLWDAVAGELGLASRSFGATRAPGPLPRAPKPTRSRRLTVVLAACAALLGAAAGGGITWWAAQEGSSNGSSSAPSAAGERLDSLRPGSAGYARLTDGGGHRTLDVTVTGLPRTSGYFEVWLMDRTHSKLVSLGVLGPDGHAALPVPENVDLGEYSLVDVSVQPYNGDPEHSGDSLVRGPHTG</sequence>
<feature type="region of interest" description="Disordered" evidence="1">
    <location>
        <begin position="125"/>
        <end position="159"/>
    </location>
</feature>
<feature type="transmembrane region" description="Helical" evidence="2">
    <location>
        <begin position="99"/>
        <end position="123"/>
    </location>
</feature>
<evidence type="ECO:0000313" key="4">
    <source>
        <dbReference type="EMBL" id="QOV43559.1"/>
    </source>
</evidence>
<evidence type="ECO:0000313" key="5">
    <source>
        <dbReference type="Proteomes" id="UP000594008"/>
    </source>
</evidence>
<dbReference type="GO" id="GO:0005886">
    <property type="term" value="C:plasma membrane"/>
    <property type="evidence" value="ECO:0007669"/>
    <property type="project" value="InterPro"/>
</dbReference>
<feature type="region of interest" description="Disordered" evidence="1">
    <location>
        <begin position="223"/>
        <end position="243"/>
    </location>
</feature>
<evidence type="ECO:0000259" key="3">
    <source>
        <dbReference type="Pfam" id="PF10099"/>
    </source>
</evidence>
<name>A0A7M2T5X7_STRCW</name>
<feature type="compositionally biased region" description="Low complexity" evidence="1">
    <location>
        <begin position="125"/>
        <end position="139"/>
    </location>
</feature>
<proteinExistence type="predicted"/>
<evidence type="ECO:0000256" key="2">
    <source>
        <dbReference type="SAM" id="Phobius"/>
    </source>
</evidence>
<keyword evidence="2" id="KW-0472">Membrane</keyword>
<evidence type="ECO:0000256" key="1">
    <source>
        <dbReference type="SAM" id="MobiDB-lite"/>
    </source>
</evidence>
<gene>
    <name evidence="4" type="ORF">IPT68_28150</name>
</gene>
<feature type="domain" description="Anti-sigma K factor RskA C-terminal" evidence="3">
    <location>
        <begin position="103"/>
        <end position="233"/>
    </location>
</feature>
<keyword evidence="2" id="KW-1133">Transmembrane helix</keyword>
<dbReference type="Pfam" id="PF10099">
    <property type="entry name" value="RskA_C"/>
    <property type="match status" value="1"/>
</dbReference>
<reference evidence="4 5" key="1">
    <citation type="submission" date="2020-10" db="EMBL/GenBank/DDBJ databases">
        <title>Streptomyces chromofuscus complate genome analysis.</title>
        <authorList>
            <person name="Anwar N."/>
        </authorList>
    </citation>
    <scope>NUCLEOTIDE SEQUENCE [LARGE SCALE GENOMIC DNA]</scope>
    <source>
        <strain evidence="4 5">DSM 40273</strain>
    </source>
</reference>
<dbReference type="AlphaFoldDB" id="A0A7M2T5X7"/>
<dbReference type="RefSeq" id="WP_189698651.1">
    <property type="nucleotide sequence ID" value="NZ_BMTA01000009.1"/>
</dbReference>
<dbReference type="Proteomes" id="UP000594008">
    <property type="component" value="Chromosome"/>
</dbReference>
<dbReference type="EMBL" id="CP063374">
    <property type="protein sequence ID" value="QOV43559.1"/>
    <property type="molecule type" value="Genomic_DNA"/>
</dbReference>
<keyword evidence="2" id="KW-0812">Transmembrane</keyword>
<dbReference type="KEGG" id="schf:IPT68_28150"/>